<keyword evidence="2" id="KW-0732">Signal</keyword>
<reference evidence="4" key="1">
    <citation type="submission" date="2017-04" db="EMBL/GenBank/DDBJ databases">
        <authorList>
            <person name="Varghese N."/>
            <person name="Submissions S."/>
        </authorList>
    </citation>
    <scope>NUCLEOTIDE SEQUENCE [LARGE SCALE GENOMIC DNA]</scope>
    <source>
        <strain evidence="4">RKEM611</strain>
    </source>
</reference>
<gene>
    <name evidence="3" type="ORF">SAMN06296036_10513</name>
</gene>
<dbReference type="STRING" id="1513793.SAMN06296036_10513"/>
<evidence type="ECO:0000256" key="2">
    <source>
        <dbReference type="SAM" id="SignalP"/>
    </source>
</evidence>
<accession>A0A1Y6BML8</accession>
<feature type="compositionally biased region" description="Polar residues" evidence="1">
    <location>
        <begin position="31"/>
        <end position="47"/>
    </location>
</feature>
<evidence type="ECO:0008006" key="5">
    <source>
        <dbReference type="Google" id="ProtNLM"/>
    </source>
</evidence>
<feature type="signal peptide" evidence="2">
    <location>
        <begin position="1"/>
        <end position="20"/>
    </location>
</feature>
<organism evidence="3 4">
    <name type="scientific">Pseudobacteriovorax antillogorgiicola</name>
    <dbReference type="NCBI Taxonomy" id="1513793"/>
    <lineage>
        <taxon>Bacteria</taxon>
        <taxon>Pseudomonadati</taxon>
        <taxon>Bdellovibrionota</taxon>
        <taxon>Oligoflexia</taxon>
        <taxon>Oligoflexales</taxon>
        <taxon>Pseudobacteriovoracaceae</taxon>
        <taxon>Pseudobacteriovorax</taxon>
    </lineage>
</organism>
<evidence type="ECO:0000256" key="1">
    <source>
        <dbReference type="SAM" id="MobiDB-lite"/>
    </source>
</evidence>
<evidence type="ECO:0000313" key="4">
    <source>
        <dbReference type="Proteomes" id="UP000192907"/>
    </source>
</evidence>
<dbReference type="RefSeq" id="WP_132317642.1">
    <property type="nucleotide sequence ID" value="NZ_SLZT01000005.1"/>
</dbReference>
<dbReference type="OrthoDB" id="5298291at2"/>
<dbReference type="EMBL" id="FWZT01000005">
    <property type="protein sequence ID" value="SMF10612.1"/>
    <property type="molecule type" value="Genomic_DNA"/>
</dbReference>
<keyword evidence="4" id="KW-1185">Reference proteome</keyword>
<feature type="region of interest" description="Disordered" evidence="1">
    <location>
        <begin position="24"/>
        <end position="47"/>
    </location>
</feature>
<proteinExistence type="predicted"/>
<evidence type="ECO:0000313" key="3">
    <source>
        <dbReference type="EMBL" id="SMF10612.1"/>
    </source>
</evidence>
<dbReference type="Proteomes" id="UP000192907">
    <property type="component" value="Unassembled WGS sequence"/>
</dbReference>
<feature type="chain" id="PRO_5013232466" description="Outer membrane protein beta-barrel domain-containing protein" evidence="2">
    <location>
        <begin position="21"/>
        <end position="243"/>
    </location>
</feature>
<dbReference type="AlphaFoldDB" id="A0A1Y6BML8"/>
<name>A0A1Y6BML8_9BACT</name>
<protein>
    <recommendedName>
        <fullName evidence="5">Outer membrane protein beta-barrel domain-containing protein</fullName>
    </recommendedName>
</protein>
<sequence length="243" mass="26651">MKLLSKLLLTNLLVIQPLYAQEIDSEEETQSTESGNTDDSPLESDSSQALRLGKQGAILFGVGGRTEGLTEGTIAYQHYLDPNSQILVNYSSMDSTIKEEAGEDEDGETLVYVGVSTEVKGSALSVSLRKFYGNSFYIEGGLDYAMVEGSFIIDETVLSERSETDLGSYSKLSAMFQIGNQWQWEAFTLGTSWVGILVPIAGTQDFTTEAEAVKNSINSIEKFMDNSDNVQLSALRFHLGWAF</sequence>